<keyword evidence="1" id="KW-0812">Transmembrane</keyword>
<keyword evidence="3" id="KW-1185">Reference proteome</keyword>
<feature type="transmembrane region" description="Helical" evidence="1">
    <location>
        <begin position="51"/>
        <end position="82"/>
    </location>
</feature>
<proteinExistence type="predicted"/>
<sequence length="338" mass="38636">METLLELKDRLKNFYSKYEIYMMPVLKFVLAFVLFFVINKNIGFMERLDSLPVILILALLCSILSPNMMVLFAVVLTLLHLYALSKEVFLTGAVLFLILALLYFRFAPKEGYLAVMTPICFVFRIPYVMPLTEGLLFQPYAMFSVVCGTVVYYFLDGVKMNKAVLGGVTEDDTMTSKFAASINQLIGNKEMYLVLAAFLLTMLVVYLIRRMSIDHAWTIAIVVGILMEFSILFAGYMFLAISGKTIALTVGSAVSALIAFALKFLFFHVDYMRTERVQFEDDEYYYYVKAVPKISVTQSKKQVKKFAGKTSAQDHARRERITREQLAKDMDIDRELLK</sequence>
<feature type="transmembrane region" description="Helical" evidence="1">
    <location>
        <begin position="88"/>
        <end position="104"/>
    </location>
</feature>
<evidence type="ECO:0000313" key="2">
    <source>
        <dbReference type="EMBL" id="MBC5752815.1"/>
    </source>
</evidence>
<protein>
    <recommendedName>
        <fullName evidence="4">ABC transporter permease</fullName>
    </recommendedName>
</protein>
<gene>
    <name evidence="2" type="ORF">H8Z76_02030</name>
</gene>
<evidence type="ECO:0000313" key="3">
    <source>
        <dbReference type="Proteomes" id="UP000621540"/>
    </source>
</evidence>
<evidence type="ECO:0000256" key="1">
    <source>
        <dbReference type="SAM" id="Phobius"/>
    </source>
</evidence>
<keyword evidence="1" id="KW-1133">Transmembrane helix</keyword>
<feature type="transmembrane region" description="Helical" evidence="1">
    <location>
        <begin position="191"/>
        <end position="209"/>
    </location>
</feature>
<feature type="transmembrane region" description="Helical" evidence="1">
    <location>
        <begin position="215"/>
        <end position="239"/>
    </location>
</feature>
<evidence type="ECO:0008006" key="4">
    <source>
        <dbReference type="Google" id="ProtNLM"/>
    </source>
</evidence>
<feature type="transmembrane region" description="Helical" evidence="1">
    <location>
        <begin position="135"/>
        <end position="155"/>
    </location>
</feature>
<feature type="transmembrane region" description="Helical" evidence="1">
    <location>
        <begin position="20"/>
        <end position="39"/>
    </location>
</feature>
<keyword evidence="1" id="KW-0472">Membrane</keyword>
<reference evidence="2 3" key="1">
    <citation type="submission" date="2020-08" db="EMBL/GenBank/DDBJ databases">
        <title>Genome public.</title>
        <authorList>
            <person name="Liu C."/>
            <person name="Sun Q."/>
        </authorList>
    </citation>
    <scope>NUCLEOTIDE SEQUENCE [LARGE SCALE GENOMIC DNA]</scope>
    <source>
        <strain evidence="2 3">BX0805</strain>
    </source>
</reference>
<name>A0ABR7I7G5_9FIRM</name>
<feature type="transmembrane region" description="Helical" evidence="1">
    <location>
        <begin position="246"/>
        <end position="267"/>
    </location>
</feature>
<dbReference type="Proteomes" id="UP000621540">
    <property type="component" value="Unassembled WGS sequence"/>
</dbReference>
<accession>A0ABR7I7G5</accession>
<dbReference type="RefSeq" id="WP_186981507.1">
    <property type="nucleotide sequence ID" value="NZ_JACOQH010000001.1"/>
</dbReference>
<dbReference type="EMBL" id="JACOQH010000001">
    <property type="protein sequence ID" value="MBC5752815.1"/>
    <property type="molecule type" value="Genomic_DNA"/>
</dbReference>
<organism evidence="2 3">
    <name type="scientific">Roseburia yibonii</name>
    <dbReference type="NCBI Taxonomy" id="2763063"/>
    <lineage>
        <taxon>Bacteria</taxon>
        <taxon>Bacillati</taxon>
        <taxon>Bacillota</taxon>
        <taxon>Clostridia</taxon>
        <taxon>Lachnospirales</taxon>
        <taxon>Lachnospiraceae</taxon>
        <taxon>Roseburia</taxon>
    </lineage>
</organism>
<comment type="caution">
    <text evidence="2">The sequence shown here is derived from an EMBL/GenBank/DDBJ whole genome shotgun (WGS) entry which is preliminary data.</text>
</comment>